<dbReference type="AlphaFoldDB" id="A0A9W6CWC6"/>
<gene>
    <name evidence="7" type="ORF">ARHIZOSPH14_19890</name>
</gene>
<evidence type="ECO:0000256" key="1">
    <source>
        <dbReference type="ARBA" id="ARBA00010688"/>
    </source>
</evidence>
<evidence type="ECO:0000256" key="5">
    <source>
        <dbReference type="SAM" id="MobiDB-lite"/>
    </source>
</evidence>
<evidence type="ECO:0000313" key="8">
    <source>
        <dbReference type="Proteomes" id="UP001144396"/>
    </source>
</evidence>
<feature type="domain" description="Carbohydrate kinase PfkB" evidence="6">
    <location>
        <begin position="29"/>
        <end position="320"/>
    </location>
</feature>
<dbReference type="PANTHER" id="PTHR43320">
    <property type="entry name" value="SUGAR KINASE"/>
    <property type="match status" value="1"/>
</dbReference>
<dbReference type="Pfam" id="PF00294">
    <property type="entry name" value="PfkB"/>
    <property type="match status" value="1"/>
</dbReference>
<dbReference type="InterPro" id="IPR029056">
    <property type="entry name" value="Ribokinase-like"/>
</dbReference>
<proteinExistence type="inferred from homology"/>
<protein>
    <submittedName>
        <fullName evidence="7">Sugar kinase</fullName>
    </submittedName>
</protein>
<feature type="region of interest" description="Disordered" evidence="5">
    <location>
        <begin position="1"/>
        <end position="23"/>
    </location>
</feature>
<keyword evidence="8" id="KW-1185">Reference proteome</keyword>
<name>A0A9W6CWC6_9MICO</name>
<dbReference type="EMBL" id="BSDP01000001">
    <property type="protein sequence ID" value="GLI27747.1"/>
    <property type="molecule type" value="Genomic_DNA"/>
</dbReference>
<dbReference type="InterPro" id="IPR002139">
    <property type="entry name" value="Ribo/fructo_kinase"/>
</dbReference>
<dbReference type="Proteomes" id="UP001144396">
    <property type="component" value="Unassembled WGS sequence"/>
</dbReference>
<keyword evidence="3 4" id="KW-0418">Kinase</keyword>
<dbReference type="PANTHER" id="PTHR43320:SF2">
    <property type="entry name" value="2-DEHYDRO-3-DEOXYGLUCONOKINASE_2-DEHYDRO-3-DEOXYGALACTONOKINASE"/>
    <property type="match status" value="1"/>
</dbReference>
<accession>A0A9W6CWC6</accession>
<dbReference type="InterPro" id="IPR002173">
    <property type="entry name" value="Carboh/pur_kinase_PfkB_CS"/>
</dbReference>
<dbReference type="PROSITE" id="PS00584">
    <property type="entry name" value="PFKB_KINASES_2"/>
    <property type="match status" value="1"/>
</dbReference>
<dbReference type="RefSeq" id="WP_281884538.1">
    <property type="nucleotide sequence ID" value="NZ_BSDP01000001.1"/>
</dbReference>
<dbReference type="SUPFAM" id="SSF53613">
    <property type="entry name" value="Ribokinase-like"/>
    <property type="match status" value="1"/>
</dbReference>
<dbReference type="GO" id="GO:0016301">
    <property type="term" value="F:kinase activity"/>
    <property type="evidence" value="ECO:0007669"/>
    <property type="project" value="UniProtKB-KW"/>
</dbReference>
<dbReference type="InterPro" id="IPR052700">
    <property type="entry name" value="Carb_kinase_PfkB-like"/>
</dbReference>
<comment type="caution">
    <text evidence="7">The sequence shown here is derived from an EMBL/GenBank/DDBJ whole genome shotgun (WGS) entry which is preliminary data.</text>
</comment>
<keyword evidence="2 4" id="KW-0808">Transferase</keyword>
<dbReference type="Gene3D" id="3.40.1190.20">
    <property type="match status" value="1"/>
</dbReference>
<evidence type="ECO:0000256" key="2">
    <source>
        <dbReference type="ARBA" id="ARBA00022679"/>
    </source>
</evidence>
<sequence length="341" mass="34179">MAAEGLAGAGRTDAAEPATPASPGRVLTIGEGLAVLRARDIGSLATVGELVVGTGGAEGNVAIGLARLGTPVTWLGRVGADDLGRRVVRELRAEGVDVVAPVDAGAPTGLLVKSTPAAGRTDVAYYRAGSAGSRLEASDLDAVDVSEYALVHVTGITPALSASASDAVDALVARAVAAGVPVSFDVNHRSSLWTDADAAAERYRALAAQASVVFAGDDEAALLVGPGSPEELAERVSALGPAEVVIKLGAEGALARATAPERAPEVVQRAAVQVEVVDTVGAGDAFVAGYLAERVAGLPLARRLQTAVRTGAAACTHPGDWEGAATRADLVRDAGADPVRR</sequence>
<evidence type="ECO:0000256" key="4">
    <source>
        <dbReference type="RuleBase" id="RU003704"/>
    </source>
</evidence>
<evidence type="ECO:0000256" key="3">
    <source>
        <dbReference type="ARBA" id="ARBA00022777"/>
    </source>
</evidence>
<dbReference type="CDD" id="cd01166">
    <property type="entry name" value="KdgK"/>
    <property type="match status" value="1"/>
</dbReference>
<comment type="similarity">
    <text evidence="1 4">Belongs to the carbohydrate kinase PfkB family.</text>
</comment>
<organism evidence="7 8">
    <name type="scientific">Agromyces rhizosphaerae</name>
    <dbReference type="NCBI Taxonomy" id="88374"/>
    <lineage>
        <taxon>Bacteria</taxon>
        <taxon>Bacillati</taxon>
        <taxon>Actinomycetota</taxon>
        <taxon>Actinomycetes</taxon>
        <taxon>Micrococcales</taxon>
        <taxon>Microbacteriaceae</taxon>
        <taxon>Agromyces</taxon>
    </lineage>
</organism>
<dbReference type="PRINTS" id="PR00990">
    <property type="entry name" value="RIBOKINASE"/>
</dbReference>
<evidence type="ECO:0000259" key="6">
    <source>
        <dbReference type="Pfam" id="PF00294"/>
    </source>
</evidence>
<reference evidence="7" key="1">
    <citation type="submission" date="2022-12" db="EMBL/GenBank/DDBJ databases">
        <title>Reference genome sequencing for broad-spectrum identification of bacterial and archaeal isolates by mass spectrometry.</title>
        <authorList>
            <person name="Sekiguchi Y."/>
            <person name="Tourlousse D.M."/>
        </authorList>
    </citation>
    <scope>NUCLEOTIDE SEQUENCE</scope>
    <source>
        <strain evidence="7">14</strain>
    </source>
</reference>
<dbReference type="InterPro" id="IPR011611">
    <property type="entry name" value="PfkB_dom"/>
</dbReference>
<evidence type="ECO:0000313" key="7">
    <source>
        <dbReference type="EMBL" id="GLI27747.1"/>
    </source>
</evidence>